<feature type="compositionally biased region" description="Basic and acidic residues" evidence="1">
    <location>
        <begin position="1"/>
        <end position="30"/>
    </location>
</feature>
<feature type="region of interest" description="Disordered" evidence="1">
    <location>
        <begin position="1"/>
        <end position="44"/>
    </location>
</feature>
<accession>A0A4U7KZ12</accession>
<comment type="caution">
    <text evidence="2">The sequence shown here is derived from an EMBL/GenBank/DDBJ whole genome shotgun (WGS) entry which is preliminary data.</text>
</comment>
<dbReference type="Gene3D" id="1.10.10.10">
    <property type="entry name" value="Winged helix-like DNA-binding domain superfamily/Winged helix DNA-binding domain"/>
    <property type="match status" value="1"/>
</dbReference>
<evidence type="ECO:0000313" key="3">
    <source>
        <dbReference type="Proteomes" id="UP000306050"/>
    </source>
</evidence>
<gene>
    <name evidence="2" type="ORF">EX895_000119</name>
</gene>
<proteinExistence type="predicted"/>
<dbReference type="RefSeq" id="XP_029742106.1">
    <property type="nucleotide sequence ID" value="XM_029880720.1"/>
</dbReference>
<dbReference type="GeneID" id="40723014"/>
<protein>
    <submittedName>
        <fullName evidence="2">Uncharacterized protein</fullName>
    </submittedName>
</protein>
<dbReference type="OrthoDB" id="10467206at2759"/>
<evidence type="ECO:0000256" key="1">
    <source>
        <dbReference type="SAM" id="MobiDB-lite"/>
    </source>
</evidence>
<dbReference type="Proteomes" id="UP000306050">
    <property type="component" value="Chromosome SGRAM_1"/>
</dbReference>
<dbReference type="InterPro" id="IPR036388">
    <property type="entry name" value="WH-like_DNA-bd_sf"/>
</dbReference>
<dbReference type="SUPFAM" id="SSF46689">
    <property type="entry name" value="Homeodomain-like"/>
    <property type="match status" value="1"/>
</dbReference>
<feature type="compositionally biased region" description="Low complexity" evidence="1">
    <location>
        <begin position="31"/>
        <end position="43"/>
    </location>
</feature>
<evidence type="ECO:0000313" key="2">
    <source>
        <dbReference type="EMBL" id="TKY90121.1"/>
    </source>
</evidence>
<sequence>MAPVKREVKHKVEHEVKYQPKLEAKDERADSSTPPASPVPSVTIATTNKPTYRMSDKEREIIVRLVLDGKRQTDIAEMLGIKVCTVRKFLERKKQKAMNAMDPEVVQLLARVPSPKKRPVPAKRDK</sequence>
<dbReference type="KEGG" id="sgra:EX895_000119"/>
<dbReference type="InterPro" id="IPR009057">
    <property type="entry name" value="Homeodomain-like_sf"/>
</dbReference>
<reference evidence="2 3" key="1">
    <citation type="submission" date="2019-05" db="EMBL/GenBank/DDBJ databases">
        <title>Sporisorium graminicola CBS 10092 draft sequencing and annotation.</title>
        <authorList>
            <person name="Solano-Gonzalez S."/>
            <person name="Caddick M.X."/>
            <person name="Darby A."/>
        </authorList>
    </citation>
    <scope>NUCLEOTIDE SEQUENCE [LARGE SCALE GENOMIC DNA]</scope>
    <source>
        <strain evidence="2 3">CBS 10092</strain>
    </source>
</reference>
<keyword evidence="3" id="KW-1185">Reference proteome</keyword>
<name>A0A4U7KZ12_9BASI</name>
<dbReference type="AlphaFoldDB" id="A0A4U7KZ12"/>
<organism evidence="2 3">
    <name type="scientific">Sporisorium graminicola</name>
    <dbReference type="NCBI Taxonomy" id="280036"/>
    <lineage>
        <taxon>Eukaryota</taxon>
        <taxon>Fungi</taxon>
        <taxon>Dikarya</taxon>
        <taxon>Basidiomycota</taxon>
        <taxon>Ustilaginomycotina</taxon>
        <taxon>Ustilaginomycetes</taxon>
        <taxon>Ustilaginales</taxon>
        <taxon>Ustilaginaceae</taxon>
        <taxon>Sporisorium</taxon>
    </lineage>
</organism>
<dbReference type="EMBL" id="SRRM01000002">
    <property type="protein sequence ID" value="TKY90121.1"/>
    <property type="molecule type" value="Genomic_DNA"/>
</dbReference>
<dbReference type="Pfam" id="PF13384">
    <property type="entry name" value="HTH_23"/>
    <property type="match status" value="1"/>
</dbReference>